<protein>
    <submittedName>
        <fullName evidence="3">FG-GAP-like repeat-containing protein</fullName>
    </submittedName>
</protein>
<dbReference type="InterPro" id="IPR028994">
    <property type="entry name" value="Integrin_alpha_N"/>
</dbReference>
<dbReference type="RefSeq" id="WP_382466817.1">
    <property type="nucleotide sequence ID" value="NZ_JBHSOE010000032.1"/>
</dbReference>
<dbReference type="InterPro" id="IPR024881">
    <property type="entry name" value="Tip"/>
</dbReference>
<sequence>MPRLTVAGYGRTKDEWASLKLHTATFTVDSTNGQTVAMHGKTAADAICAGDAGGPIFRQKDGRTELVALSSQSYQGGCFGTDPSQTNTSAISIRMDNVAGGNTLTAGTVLNAGDSLTSNAARLTLQADGNLVIVSNAGTTVWSTKTAGHPGATARFDAGANLAVVDTDGATVLWETKTSAPGGRAVLQDRGNFLIYNASGQSQWAAGTVIRHDYDGDGRSDMAAWYDYSDKHDALHTFQAAADGTIQQPFQSYSSAVGSWAVENMQFSTGDYNGDGRGDMAALYGYSDGSVKLFTALGKADGGFNAPTPSWSASPGGWTAKNMTLHSGDFNGDGRDDLAAWYDYDNGDDRLFTFTATPTGGFNAPFPSWANTNNDWNRANLKFVAGDFDADGRDDLGGLYRYADGSIKMFSFLAKPDGGFQSSIASWTSSTFGDWNRTHVNAGDFNGDGRDDVAAWYDYSDGRDAIHVLTSLSTPDGHFSAPYKAYETAAGNFTYDSMRLISGDYNGDGLDDLAAMYGYSDGKVKMFTWTTRTDGQINGAAPGWASAATTSWDINRSTFLRSAN</sequence>
<feature type="domain" description="Bulb-type lectin" evidence="2">
    <location>
        <begin position="101"/>
        <end position="208"/>
    </location>
</feature>
<dbReference type="SUPFAM" id="SSF50494">
    <property type="entry name" value="Trypsin-like serine proteases"/>
    <property type="match status" value="1"/>
</dbReference>
<dbReference type="SMART" id="SM00108">
    <property type="entry name" value="B_lectin"/>
    <property type="match status" value="1"/>
</dbReference>
<dbReference type="Proteomes" id="UP001596065">
    <property type="component" value="Unassembled WGS sequence"/>
</dbReference>
<dbReference type="PANTHER" id="PTHR13412:SF0">
    <property type="entry name" value="T-CELL IMMUNOMODULATORY PROTEIN"/>
    <property type="match status" value="1"/>
</dbReference>
<proteinExistence type="predicted"/>
<dbReference type="InterPro" id="IPR001480">
    <property type="entry name" value="Bulb-type_lectin_dom"/>
</dbReference>
<keyword evidence="4" id="KW-1185">Reference proteome</keyword>
<dbReference type="InterPro" id="IPR013517">
    <property type="entry name" value="FG-GAP"/>
</dbReference>
<evidence type="ECO:0000256" key="1">
    <source>
        <dbReference type="ARBA" id="ARBA00022729"/>
    </source>
</evidence>
<dbReference type="Gene3D" id="2.90.10.10">
    <property type="entry name" value="Bulb-type lectin domain"/>
    <property type="match status" value="2"/>
</dbReference>
<dbReference type="Gene3D" id="2.40.128.340">
    <property type="match status" value="3"/>
</dbReference>
<dbReference type="SUPFAM" id="SSF51110">
    <property type="entry name" value="alpha-D-mannose-specific plant lectins"/>
    <property type="match status" value="1"/>
</dbReference>
<organism evidence="3 4">
    <name type="scientific">Streptomyces nogalater</name>
    <dbReference type="NCBI Taxonomy" id="38314"/>
    <lineage>
        <taxon>Bacteria</taxon>
        <taxon>Bacillati</taxon>
        <taxon>Actinomycetota</taxon>
        <taxon>Actinomycetes</taxon>
        <taxon>Kitasatosporales</taxon>
        <taxon>Streptomycetaceae</taxon>
        <taxon>Streptomyces</taxon>
    </lineage>
</organism>
<dbReference type="EMBL" id="JBHSOE010000032">
    <property type="protein sequence ID" value="MFC5657659.1"/>
    <property type="molecule type" value="Genomic_DNA"/>
</dbReference>
<accession>A0ABW0WKZ7</accession>
<gene>
    <name evidence="3" type="ORF">ACFP3J_19475</name>
</gene>
<dbReference type="PROSITE" id="PS50927">
    <property type="entry name" value="BULB_LECTIN"/>
    <property type="match status" value="1"/>
</dbReference>
<dbReference type="InterPro" id="IPR036426">
    <property type="entry name" value="Bulb-type_lectin_dom_sf"/>
</dbReference>
<evidence type="ECO:0000259" key="2">
    <source>
        <dbReference type="PROSITE" id="PS50927"/>
    </source>
</evidence>
<reference evidence="4" key="1">
    <citation type="journal article" date="2019" name="Int. J. Syst. Evol. Microbiol.">
        <title>The Global Catalogue of Microorganisms (GCM) 10K type strain sequencing project: providing services to taxonomists for standard genome sequencing and annotation.</title>
        <authorList>
            <consortium name="The Broad Institute Genomics Platform"/>
            <consortium name="The Broad Institute Genome Sequencing Center for Infectious Disease"/>
            <person name="Wu L."/>
            <person name="Ma J."/>
        </authorList>
    </citation>
    <scope>NUCLEOTIDE SEQUENCE [LARGE SCALE GENOMIC DNA]</scope>
    <source>
        <strain evidence="4">KCTC 5701</strain>
    </source>
</reference>
<evidence type="ECO:0000313" key="3">
    <source>
        <dbReference type="EMBL" id="MFC5657659.1"/>
    </source>
</evidence>
<keyword evidence="1" id="KW-0732">Signal</keyword>
<evidence type="ECO:0000313" key="4">
    <source>
        <dbReference type="Proteomes" id="UP001596065"/>
    </source>
</evidence>
<name>A0ABW0WKZ7_STRNO</name>
<dbReference type="PANTHER" id="PTHR13412">
    <property type="entry name" value="T-CELL IMMUNOMODULATORY PROTEIN HOMOLOG"/>
    <property type="match status" value="1"/>
</dbReference>
<dbReference type="Pfam" id="PF13517">
    <property type="entry name" value="FG-GAP_3"/>
    <property type="match status" value="2"/>
</dbReference>
<dbReference type="SUPFAM" id="SSF69318">
    <property type="entry name" value="Integrin alpha N-terminal domain"/>
    <property type="match status" value="1"/>
</dbReference>
<comment type="caution">
    <text evidence="3">The sequence shown here is derived from an EMBL/GenBank/DDBJ whole genome shotgun (WGS) entry which is preliminary data.</text>
</comment>
<dbReference type="InterPro" id="IPR009003">
    <property type="entry name" value="Peptidase_S1_PA"/>
</dbReference>